<protein>
    <submittedName>
        <fullName evidence="4">Zf-CCHC domain-containing protein/UBN2 domain-containing protein</fullName>
    </submittedName>
</protein>
<dbReference type="AlphaFoldDB" id="A0A1Q3BEI4"/>
<feature type="non-terminal residue" evidence="4">
    <location>
        <position position="1"/>
    </location>
</feature>
<organism evidence="4 5">
    <name type="scientific">Cephalotus follicularis</name>
    <name type="common">Albany pitcher plant</name>
    <dbReference type="NCBI Taxonomy" id="3775"/>
    <lineage>
        <taxon>Eukaryota</taxon>
        <taxon>Viridiplantae</taxon>
        <taxon>Streptophyta</taxon>
        <taxon>Embryophyta</taxon>
        <taxon>Tracheophyta</taxon>
        <taxon>Spermatophyta</taxon>
        <taxon>Magnoliopsida</taxon>
        <taxon>eudicotyledons</taxon>
        <taxon>Gunneridae</taxon>
        <taxon>Pentapetalae</taxon>
        <taxon>rosids</taxon>
        <taxon>fabids</taxon>
        <taxon>Oxalidales</taxon>
        <taxon>Cephalotaceae</taxon>
        <taxon>Cephalotus</taxon>
    </lineage>
</organism>
<keyword evidence="1" id="KW-0863">Zinc-finger</keyword>
<evidence type="ECO:0000313" key="4">
    <source>
        <dbReference type="EMBL" id="GAV66309.1"/>
    </source>
</evidence>
<keyword evidence="2" id="KW-0175">Coiled coil</keyword>
<feature type="domain" description="CCHC-type" evidence="3">
    <location>
        <begin position="109"/>
        <end position="124"/>
    </location>
</feature>
<evidence type="ECO:0000313" key="5">
    <source>
        <dbReference type="Proteomes" id="UP000187406"/>
    </source>
</evidence>
<dbReference type="InterPro" id="IPR036875">
    <property type="entry name" value="Znf_CCHC_sf"/>
</dbReference>
<dbReference type="EMBL" id="BDDD01000469">
    <property type="protein sequence ID" value="GAV66309.1"/>
    <property type="molecule type" value="Genomic_DNA"/>
</dbReference>
<dbReference type="PROSITE" id="PS50158">
    <property type="entry name" value="ZF_CCHC"/>
    <property type="match status" value="1"/>
</dbReference>
<accession>A0A1Q3BEI4</accession>
<evidence type="ECO:0000256" key="1">
    <source>
        <dbReference type="PROSITE-ProRule" id="PRU00047"/>
    </source>
</evidence>
<dbReference type="SMART" id="SM00343">
    <property type="entry name" value="ZnF_C2HC"/>
    <property type="match status" value="1"/>
</dbReference>
<dbReference type="SUPFAM" id="SSF57756">
    <property type="entry name" value="Retrovirus zinc finger-like domains"/>
    <property type="match status" value="1"/>
</dbReference>
<feature type="non-terminal residue" evidence="4">
    <location>
        <position position="287"/>
    </location>
</feature>
<dbReference type="InParanoid" id="A0A1Q3BEI4"/>
<dbReference type="InterPro" id="IPR001878">
    <property type="entry name" value="Znf_CCHC"/>
</dbReference>
<keyword evidence="1" id="KW-0479">Metal-binding</keyword>
<dbReference type="GO" id="GO:0008270">
    <property type="term" value="F:zinc ion binding"/>
    <property type="evidence" value="ECO:0007669"/>
    <property type="project" value="UniProtKB-KW"/>
</dbReference>
<keyword evidence="5" id="KW-1185">Reference proteome</keyword>
<proteinExistence type="predicted"/>
<reference evidence="5" key="1">
    <citation type="submission" date="2016-04" db="EMBL/GenBank/DDBJ databases">
        <title>Cephalotus genome sequencing.</title>
        <authorList>
            <person name="Fukushima K."/>
            <person name="Hasebe M."/>
            <person name="Fang X."/>
        </authorList>
    </citation>
    <scope>NUCLEOTIDE SEQUENCE [LARGE SCALE GENOMIC DNA]</scope>
    <source>
        <strain evidence="5">cv. St1</strain>
    </source>
</reference>
<feature type="coiled-coil region" evidence="2">
    <location>
        <begin position="190"/>
        <end position="250"/>
    </location>
</feature>
<keyword evidence="1" id="KW-0862">Zinc</keyword>
<comment type="caution">
    <text evidence="4">The sequence shown here is derived from an EMBL/GenBank/DDBJ whole genome shotgun (WGS) entry which is preliminary data.</text>
</comment>
<evidence type="ECO:0000259" key="3">
    <source>
        <dbReference type="PROSITE" id="PS50158"/>
    </source>
</evidence>
<sequence>NITNALQSLDKIYSNSEMVRKILRCLPRAWMPKVTAIEEAKDLNTLSLEDLLGSLMTHELSMLKKDDDEEKEKRLKFKKFLAIKKKFGGKPNKKVHQRGESSKLEEVICFECNKLGHYKSDCPRPEKKEHLNKKAMLATWDDSDESSLDEESNEEVAQLALMAIEEEEEDNDEVSYDERVIIVEKYSSIIASLKKKVTSLTIENDQLKTSTLTKEDNSKEVDIDFLENEIDFLEKENKNLKIEIDALKKTFSKFSNSSEKLENLLGIQRCLFNKAGLGYKEMNNVKV</sequence>
<dbReference type="GO" id="GO:0003676">
    <property type="term" value="F:nucleic acid binding"/>
    <property type="evidence" value="ECO:0007669"/>
    <property type="project" value="InterPro"/>
</dbReference>
<dbReference type="Gene3D" id="4.10.60.10">
    <property type="entry name" value="Zinc finger, CCHC-type"/>
    <property type="match status" value="1"/>
</dbReference>
<dbReference type="Proteomes" id="UP000187406">
    <property type="component" value="Unassembled WGS sequence"/>
</dbReference>
<evidence type="ECO:0000256" key="2">
    <source>
        <dbReference type="SAM" id="Coils"/>
    </source>
</evidence>
<dbReference type="Pfam" id="PF14223">
    <property type="entry name" value="Retrotran_gag_2"/>
    <property type="match status" value="1"/>
</dbReference>
<dbReference type="Pfam" id="PF00098">
    <property type="entry name" value="zf-CCHC"/>
    <property type="match status" value="1"/>
</dbReference>
<name>A0A1Q3BEI4_CEPFO</name>
<gene>
    <name evidence="4" type="ORF">CFOL_v3_09819</name>
</gene>